<sequence length="480" mass="50134">MAPLGSYSVLATSCLLLAANGAPAPVGNSGFHSATVTVRAPAPEPQLVGGLIGGLVGTVGTLTTTVVQALNGTLTELLDPKPTASPESIDDVLDYLQKRYHSKNNTGYVGNGINYALNGILPTLAGVEGFQGATIAEGSQGINSFTNSNPAPSKTIYPQANSSDPEFSVSEAALRSAIYIPSTFDASNAPNPVLLVPGTGAFGGINYEGNFAKILQADSSIGQPVWLNVPTALLMDAQANAEYVAYAINYLNAITGYKVNVIAWSQGNLDTQWALKYFPSTRTSARQLISVSPDFHGTVLANLVDIGTDPGDIVPMAQAVLQQEYNSNYVTQLRKNGGDSAYIPTTTFYSAFFDEIVEPQQDPNASAFINDARGVGVSNNEIQSRCGAAPAGAFGTHESLLFNGFVVTLALEALKKGTAVQASEIDLATVCQQAVYPGLDLTDVLATEALIPLAAVNILEYIGAGKGTLDEPALRSYATQ</sequence>
<dbReference type="InterPro" id="IPR053228">
    <property type="entry name" value="Stereospecific_Lipase"/>
</dbReference>
<accession>A0ABR3S6T2</accession>
<evidence type="ECO:0000313" key="3">
    <source>
        <dbReference type="Proteomes" id="UP001521785"/>
    </source>
</evidence>
<dbReference type="PANTHER" id="PTHR37574">
    <property type="entry name" value="LIPASE B"/>
    <property type="match status" value="1"/>
</dbReference>
<evidence type="ECO:0000256" key="1">
    <source>
        <dbReference type="SAM" id="SignalP"/>
    </source>
</evidence>
<gene>
    <name evidence="2" type="ORF">SLS60_000222</name>
</gene>
<keyword evidence="3" id="KW-1185">Reference proteome</keyword>
<feature type="chain" id="PRO_5046263428" description="Alpha/beta-hydrolase" evidence="1">
    <location>
        <begin position="22"/>
        <end position="480"/>
    </location>
</feature>
<dbReference type="InterPro" id="IPR029058">
    <property type="entry name" value="AB_hydrolase_fold"/>
</dbReference>
<proteinExistence type="predicted"/>
<organism evidence="2 3">
    <name type="scientific">Paraconiothyrium brasiliense</name>
    <dbReference type="NCBI Taxonomy" id="300254"/>
    <lineage>
        <taxon>Eukaryota</taxon>
        <taxon>Fungi</taxon>
        <taxon>Dikarya</taxon>
        <taxon>Ascomycota</taxon>
        <taxon>Pezizomycotina</taxon>
        <taxon>Dothideomycetes</taxon>
        <taxon>Pleosporomycetidae</taxon>
        <taxon>Pleosporales</taxon>
        <taxon>Massarineae</taxon>
        <taxon>Didymosphaeriaceae</taxon>
        <taxon>Paraconiothyrium</taxon>
    </lineage>
</organism>
<dbReference type="EMBL" id="JAKJXO020000001">
    <property type="protein sequence ID" value="KAL1611999.1"/>
    <property type="molecule type" value="Genomic_DNA"/>
</dbReference>
<dbReference type="SUPFAM" id="SSF53474">
    <property type="entry name" value="alpha/beta-Hydrolases"/>
    <property type="match status" value="1"/>
</dbReference>
<comment type="caution">
    <text evidence="2">The sequence shown here is derived from an EMBL/GenBank/DDBJ whole genome shotgun (WGS) entry which is preliminary data.</text>
</comment>
<dbReference type="PANTHER" id="PTHR37574:SF1">
    <property type="entry name" value="LIPASE B"/>
    <property type="match status" value="1"/>
</dbReference>
<name>A0ABR3S6T2_9PLEO</name>
<reference evidence="2 3" key="1">
    <citation type="submission" date="2024-02" db="EMBL/GenBank/DDBJ databases">
        <title>De novo assembly and annotation of 12 fungi associated with fruit tree decline syndrome in Ontario, Canada.</title>
        <authorList>
            <person name="Sulman M."/>
            <person name="Ellouze W."/>
            <person name="Ilyukhin E."/>
        </authorList>
    </citation>
    <scope>NUCLEOTIDE SEQUENCE [LARGE SCALE GENOMIC DNA]</scope>
    <source>
        <strain evidence="2 3">M42-189</strain>
    </source>
</reference>
<keyword evidence="1" id="KW-0732">Signal</keyword>
<protein>
    <recommendedName>
        <fullName evidence="4">Alpha/beta-hydrolase</fullName>
    </recommendedName>
</protein>
<feature type="signal peptide" evidence="1">
    <location>
        <begin position="1"/>
        <end position="21"/>
    </location>
</feature>
<evidence type="ECO:0008006" key="4">
    <source>
        <dbReference type="Google" id="ProtNLM"/>
    </source>
</evidence>
<dbReference type="Gene3D" id="3.40.50.1820">
    <property type="entry name" value="alpha/beta hydrolase"/>
    <property type="match status" value="1"/>
</dbReference>
<dbReference type="Proteomes" id="UP001521785">
    <property type="component" value="Unassembled WGS sequence"/>
</dbReference>
<evidence type="ECO:0000313" key="2">
    <source>
        <dbReference type="EMBL" id="KAL1611999.1"/>
    </source>
</evidence>